<protein>
    <submittedName>
        <fullName evidence="3">Xanthine and CO dehydrogenase maturation factor, XdhC/CoxF family</fullName>
    </submittedName>
</protein>
<dbReference type="RefSeq" id="WP_073121981.1">
    <property type="nucleotide sequence ID" value="NZ_FRAA01000003.1"/>
</dbReference>
<accession>A0A1M6PWJ9</accession>
<proteinExistence type="predicted"/>
<name>A0A1M6PWJ9_REIAG</name>
<dbReference type="PANTHER" id="PTHR30388:SF6">
    <property type="entry name" value="XANTHINE DEHYDROGENASE SUBUNIT A-RELATED"/>
    <property type="match status" value="1"/>
</dbReference>
<dbReference type="Pfam" id="PF02625">
    <property type="entry name" value="XdhC_CoxI"/>
    <property type="match status" value="1"/>
</dbReference>
<sequence>MFFELKQIIQHAVTCQSASVKCVLATVVGLDGSSYRKPGVRMLITEHCETVGAVSGGCVEKEVMRQAQAVFRDDVACVMTYDGRYRLGCEGVLFILIEPILLSHKFLRIWSDILDSRLPVSLVSQYQKEVSQSPQYGTYLRYNDENVPLSTSFDFSESYQIFQETLTPPLRLVIVGTEHDAVHMARLASDSGMEVIVVSSVKDPRVPNDFLGASAVVALEPDDIQSLGLDDQTAIILMTHSYSRDFQYALNLLQTEYCYFGIIGSHKRKNMLLDELLQYNEELDIDKLEHVHSPAGLDIGAVTPQEIALSVIAEIISLVRQRDVLRESVHVNMIQKG</sequence>
<organism evidence="3 4">
    <name type="scientific">Reichenbachiella agariperforans</name>
    <dbReference type="NCBI Taxonomy" id="156994"/>
    <lineage>
        <taxon>Bacteria</taxon>
        <taxon>Pseudomonadati</taxon>
        <taxon>Bacteroidota</taxon>
        <taxon>Cytophagia</taxon>
        <taxon>Cytophagales</taxon>
        <taxon>Reichenbachiellaceae</taxon>
        <taxon>Reichenbachiella</taxon>
    </lineage>
</organism>
<dbReference type="Gene3D" id="3.40.50.720">
    <property type="entry name" value="NAD(P)-binding Rossmann-like Domain"/>
    <property type="match status" value="1"/>
</dbReference>
<keyword evidence="4" id="KW-1185">Reference proteome</keyword>
<dbReference type="InterPro" id="IPR003777">
    <property type="entry name" value="XdhC_CoxI"/>
</dbReference>
<evidence type="ECO:0000259" key="2">
    <source>
        <dbReference type="Pfam" id="PF13478"/>
    </source>
</evidence>
<dbReference type="Proteomes" id="UP000184474">
    <property type="component" value="Unassembled WGS sequence"/>
</dbReference>
<dbReference type="InterPro" id="IPR052698">
    <property type="entry name" value="MoCofactor_Util/Proc"/>
</dbReference>
<dbReference type="STRING" id="156994.SAMN04488028_10373"/>
<evidence type="ECO:0000259" key="1">
    <source>
        <dbReference type="Pfam" id="PF02625"/>
    </source>
</evidence>
<feature type="domain" description="XdhC Rossmann" evidence="2">
    <location>
        <begin position="172"/>
        <end position="315"/>
    </location>
</feature>
<reference evidence="4" key="1">
    <citation type="submission" date="2016-11" db="EMBL/GenBank/DDBJ databases">
        <authorList>
            <person name="Varghese N."/>
            <person name="Submissions S."/>
        </authorList>
    </citation>
    <scope>NUCLEOTIDE SEQUENCE [LARGE SCALE GENOMIC DNA]</scope>
    <source>
        <strain evidence="4">DSM 26134</strain>
    </source>
</reference>
<gene>
    <name evidence="3" type="ORF">SAMN04488028_10373</name>
</gene>
<dbReference type="InterPro" id="IPR027051">
    <property type="entry name" value="XdhC_Rossmann_dom"/>
</dbReference>
<dbReference type="PANTHER" id="PTHR30388">
    <property type="entry name" value="ALDEHYDE OXIDOREDUCTASE MOLYBDENUM COFACTOR ASSEMBLY PROTEIN"/>
    <property type="match status" value="1"/>
</dbReference>
<evidence type="ECO:0000313" key="3">
    <source>
        <dbReference type="EMBL" id="SHK12364.1"/>
    </source>
</evidence>
<dbReference type="Pfam" id="PF13478">
    <property type="entry name" value="XdhC_C"/>
    <property type="match status" value="1"/>
</dbReference>
<dbReference type="EMBL" id="FRAA01000003">
    <property type="protein sequence ID" value="SHK12364.1"/>
    <property type="molecule type" value="Genomic_DNA"/>
</dbReference>
<evidence type="ECO:0000313" key="4">
    <source>
        <dbReference type="Proteomes" id="UP000184474"/>
    </source>
</evidence>
<dbReference type="AlphaFoldDB" id="A0A1M6PWJ9"/>
<feature type="domain" description="XdhC- CoxI" evidence="1">
    <location>
        <begin position="17"/>
        <end position="82"/>
    </location>
</feature>